<protein>
    <recommendedName>
        <fullName evidence="3">CorA-like transporter domain-containing protein</fullName>
    </recommendedName>
</protein>
<proteinExistence type="predicted"/>
<evidence type="ECO:0000313" key="5">
    <source>
        <dbReference type="Proteomes" id="UP000799753"/>
    </source>
</evidence>
<sequence>MAAAMAYQSERVQNLGDLKEHLREALHEDNAEPLTRFIFIHARHSRAFLRISYPMICFLFSYLQVMPAFLDFIFPFGDQEHAQDSYFAGFKEECYLGAQHRGLKLPQLGRSGSEMRLCFNLRSIEESPRQIGLPWSIRQVAVYHTFDFETAKSVWVTVKGNMEIKDRITELVNSNPSRVKTVGDAFAETLRVYLLLCNWALENWRWYINDLEKSVQSSTQTALSAVIERPPSPPRRAASLASWGSPPTSPRSDSGIFSLSRSSTFASLMSPISKQQALSTSSTTHPRTFSTISQAPTVTDEDSYQSRPMAQHGSLITIRKALSSLIRRLSHPRVSRAEDLEAGISNENPQSHFTIPGVRAEPPVTSSSNGDEDQTTEKFAFADLQHILFTEQKAQEAAEMIQMNLGVLEELRQQYVYVVEHKDCPQDIRDKCDISRFGKSIRGMEKELRLQHSRFETFHRLLSEHKALLNSILQFRGMEASIRFSKRAHESAVKMEAMTSNMNDIAQKTRQETVSMRIITLVTLFFLPGTFIGVSFDPTLQHLPNITKAAIQTFFSAGIVKFDDSAQTFYPQGLKLFLAICVPLMVITFVAWYFVYRSVDRGQKKLDTDANCPGLA</sequence>
<organism evidence="4 5">
    <name type="scientific">Massarina eburnea CBS 473.64</name>
    <dbReference type="NCBI Taxonomy" id="1395130"/>
    <lineage>
        <taxon>Eukaryota</taxon>
        <taxon>Fungi</taxon>
        <taxon>Dikarya</taxon>
        <taxon>Ascomycota</taxon>
        <taxon>Pezizomycotina</taxon>
        <taxon>Dothideomycetes</taxon>
        <taxon>Pleosporomycetidae</taxon>
        <taxon>Pleosporales</taxon>
        <taxon>Massarineae</taxon>
        <taxon>Massarinaceae</taxon>
        <taxon>Massarina</taxon>
    </lineage>
</organism>
<evidence type="ECO:0000313" key="4">
    <source>
        <dbReference type="EMBL" id="KAF2644778.1"/>
    </source>
</evidence>
<feature type="domain" description="CorA-like transporter" evidence="3">
    <location>
        <begin position="6"/>
        <end position="222"/>
    </location>
</feature>
<evidence type="ECO:0000259" key="3">
    <source>
        <dbReference type="Pfam" id="PF26616"/>
    </source>
</evidence>
<feature type="transmembrane region" description="Helical" evidence="2">
    <location>
        <begin position="576"/>
        <end position="596"/>
    </location>
</feature>
<feature type="region of interest" description="Disordered" evidence="1">
    <location>
        <begin position="346"/>
        <end position="373"/>
    </location>
</feature>
<dbReference type="EMBL" id="MU006778">
    <property type="protein sequence ID" value="KAF2644778.1"/>
    <property type="molecule type" value="Genomic_DNA"/>
</dbReference>
<dbReference type="AlphaFoldDB" id="A0A6A6SED3"/>
<evidence type="ECO:0000256" key="2">
    <source>
        <dbReference type="SAM" id="Phobius"/>
    </source>
</evidence>
<name>A0A6A6SED3_9PLEO</name>
<evidence type="ECO:0000256" key="1">
    <source>
        <dbReference type="SAM" id="MobiDB-lite"/>
    </source>
</evidence>
<gene>
    <name evidence="4" type="ORF">P280DRAFT_476771</name>
</gene>
<dbReference type="Proteomes" id="UP000799753">
    <property type="component" value="Unassembled WGS sequence"/>
</dbReference>
<accession>A0A6A6SED3</accession>
<dbReference type="InterPro" id="IPR058257">
    <property type="entry name" value="CorA-like_dom"/>
</dbReference>
<feature type="transmembrane region" description="Helical" evidence="2">
    <location>
        <begin position="518"/>
        <end position="536"/>
    </location>
</feature>
<keyword evidence="2" id="KW-1133">Transmembrane helix</keyword>
<feature type="region of interest" description="Disordered" evidence="1">
    <location>
        <begin position="276"/>
        <end position="305"/>
    </location>
</feature>
<keyword evidence="5" id="KW-1185">Reference proteome</keyword>
<dbReference type="Pfam" id="PF26616">
    <property type="entry name" value="CorA-like"/>
    <property type="match status" value="1"/>
</dbReference>
<keyword evidence="2" id="KW-0812">Transmembrane</keyword>
<dbReference type="OrthoDB" id="5396681at2759"/>
<reference evidence="4" key="1">
    <citation type="journal article" date="2020" name="Stud. Mycol.">
        <title>101 Dothideomycetes genomes: a test case for predicting lifestyles and emergence of pathogens.</title>
        <authorList>
            <person name="Haridas S."/>
            <person name="Albert R."/>
            <person name="Binder M."/>
            <person name="Bloem J."/>
            <person name="Labutti K."/>
            <person name="Salamov A."/>
            <person name="Andreopoulos B."/>
            <person name="Baker S."/>
            <person name="Barry K."/>
            <person name="Bills G."/>
            <person name="Bluhm B."/>
            <person name="Cannon C."/>
            <person name="Castanera R."/>
            <person name="Culley D."/>
            <person name="Daum C."/>
            <person name="Ezra D."/>
            <person name="Gonzalez J."/>
            <person name="Henrissat B."/>
            <person name="Kuo A."/>
            <person name="Liang C."/>
            <person name="Lipzen A."/>
            <person name="Lutzoni F."/>
            <person name="Magnuson J."/>
            <person name="Mondo S."/>
            <person name="Nolan M."/>
            <person name="Ohm R."/>
            <person name="Pangilinan J."/>
            <person name="Park H.-J."/>
            <person name="Ramirez L."/>
            <person name="Alfaro M."/>
            <person name="Sun H."/>
            <person name="Tritt A."/>
            <person name="Yoshinaga Y."/>
            <person name="Zwiers L.-H."/>
            <person name="Turgeon B."/>
            <person name="Goodwin S."/>
            <person name="Spatafora J."/>
            <person name="Crous P."/>
            <person name="Grigoriev I."/>
        </authorList>
    </citation>
    <scope>NUCLEOTIDE SEQUENCE</scope>
    <source>
        <strain evidence="4">CBS 473.64</strain>
    </source>
</reference>
<feature type="compositionally biased region" description="Polar residues" evidence="1">
    <location>
        <begin position="276"/>
        <end position="297"/>
    </location>
</feature>
<keyword evidence="2" id="KW-0472">Membrane</keyword>
<feature type="region of interest" description="Disordered" evidence="1">
    <location>
        <begin position="222"/>
        <end position="256"/>
    </location>
</feature>